<sequence length="226" mass="24970">MREADTNPDVENLVQAFNVSRETIDRLRVYQSLLGKWQNSINLVGPATLRQFWTRHVADSAQLASLVSPLARNWVDLGSGGGFPGLVIALMWAGRPALDGGVVHLIESDGRKCAFLKTVIRETGAPAMVHEGRIEEVRQQNPETFAGVDVVSARALAPLDKLLFMSASYFDIHTIGLFMKGRGWQDELTACRDSWNMGLEVVPSKTDQEAKILVCRQPEPRQSDLG</sequence>
<dbReference type="HAMAP" id="MF_00074">
    <property type="entry name" value="16SrRNA_methyltr_G"/>
    <property type="match status" value="1"/>
</dbReference>
<comment type="caution">
    <text evidence="6">Lacks conserved residue(s) required for the propagation of feature annotation.</text>
</comment>
<protein>
    <recommendedName>
        <fullName evidence="6">Ribosomal RNA small subunit methyltransferase G</fullName>
        <ecNumber evidence="6">2.1.1.170</ecNumber>
    </recommendedName>
    <alternativeName>
        <fullName evidence="6">16S rRNA 7-methylguanosine methyltransferase</fullName>
        <shortName evidence="6">16S rRNA m7G methyltransferase</shortName>
    </alternativeName>
</protein>
<organism evidence="7 8">
    <name type="scientific">PS1 clade bacterium</name>
    <dbReference type="NCBI Taxonomy" id="2175152"/>
    <lineage>
        <taxon>Bacteria</taxon>
        <taxon>Pseudomonadati</taxon>
        <taxon>Pseudomonadota</taxon>
        <taxon>Alphaproteobacteria</taxon>
        <taxon>PS1 clade</taxon>
    </lineage>
</organism>
<feature type="binding site" evidence="6">
    <location>
        <position position="154"/>
    </location>
    <ligand>
        <name>S-adenosyl-L-methionine</name>
        <dbReference type="ChEBI" id="CHEBI:59789"/>
    </ligand>
</feature>
<dbReference type="SUPFAM" id="SSF53335">
    <property type="entry name" value="S-adenosyl-L-methionine-dependent methyltransferases"/>
    <property type="match status" value="1"/>
</dbReference>
<feature type="binding site" evidence="6">
    <location>
        <position position="78"/>
    </location>
    <ligand>
        <name>S-adenosyl-L-methionine</name>
        <dbReference type="ChEBI" id="CHEBI:59789"/>
    </ligand>
</feature>
<comment type="subcellular location">
    <subcellularLocation>
        <location evidence="6">Cytoplasm</location>
    </subcellularLocation>
</comment>
<evidence type="ECO:0000256" key="4">
    <source>
        <dbReference type="ARBA" id="ARBA00022679"/>
    </source>
</evidence>
<evidence type="ECO:0000313" key="7">
    <source>
        <dbReference type="EMBL" id="RCL78388.1"/>
    </source>
</evidence>
<evidence type="ECO:0000256" key="6">
    <source>
        <dbReference type="HAMAP-Rule" id="MF_00074"/>
    </source>
</evidence>
<dbReference type="EC" id="2.1.1.170" evidence="6"/>
<feature type="binding site" evidence="6">
    <location>
        <begin position="134"/>
        <end position="135"/>
    </location>
    <ligand>
        <name>S-adenosyl-L-methionine</name>
        <dbReference type="ChEBI" id="CHEBI:59789"/>
    </ligand>
</feature>
<dbReference type="GO" id="GO:0070043">
    <property type="term" value="F:rRNA (guanine-N7-)-methyltransferase activity"/>
    <property type="evidence" value="ECO:0007669"/>
    <property type="project" value="UniProtKB-UniRule"/>
</dbReference>
<evidence type="ECO:0000256" key="5">
    <source>
        <dbReference type="ARBA" id="ARBA00022691"/>
    </source>
</evidence>
<dbReference type="InterPro" id="IPR029063">
    <property type="entry name" value="SAM-dependent_MTases_sf"/>
</dbReference>
<dbReference type="NCBIfam" id="TIGR00138">
    <property type="entry name" value="rsmG_gidB"/>
    <property type="match status" value="1"/>
</dbReference>
<evidence type="ECO:0000313" key="8">
    <source>
        <dbReference type="Proteomes" id="UP000252132"/>
    </source>
</evidence>
<comment type="catalytic activity">
    <reaction evidence="6">
        <text>guanosine(527) in 16S rRNA + S-adenosyl-L-methionine = N(7)-methylguanosine(527) in 16S rRNA + S-adenosyl-L-homocysteine</text>
        <dbReference type="Rhea" id="RHEA:42732"/>
        <dbReference type="Rhea" id="RHEA-COMP:10209"/>
        <dbReference type="Rhea" id="RHEA-COMP:10210"/>
        <dbReference type="ChEBI" id="CHEBI:57856"/>
        <dbReference type="ChEBI" id="CHEBI:59789"/>
        <dbReference type="ChEBI" id="CHEBI:74269"/>
        <dbReference type="ChEBI" id="CHEBI:74480"/>
        <dbReference type="EC" id="2.1.1.170"/>
    </reaction>
</comment>
<comment type="caution">
    <text evidence="7">The sequence shown here is derived from an EMBL/GenBank/DDBJ whole genome shotgun (WGS) entry which is preliminary data.</text>
</comment>
<evidence type="ECO:0000256" key="1">
    <source>
        <dbReference type="ARBA" id="ARBA00022490"/>
    </source>
</evidence>
<dbReference type="Proteomes" id="UP000252132">
    <property type="component" value="Unassembled WGS sequence"/>
</dbReference>
<dbReference type="PANTHER" id="PTHR31760:SF0">
    <property type="entry name" value="S-ADENOSYL-L-METHIONINE-DEPENDENT METHYLTRANSFERASES SUPERFAMILY PROTEIN"/>
    <property type="match status" value="1"/>
</dbReference>
<reference evidence="7 8" key="1">
    <citation type="journal article" date="2018" name="Microbiome">
        <title>Fine metagenomic profile of the Mediterranean stratified and mixed water columns revealed by assembly and recruitment.</title>
        <authorList>
            <person name="Haro-Moreno J.M."/>
            <person name="Lopez-Perez M."/>
            <person name="De La Torre J.R."/>
            <person name="Picazo A."/>
            <person name="Camacho A."/>
            <person name="Rodriguez-Valera F."/>
        </authorList>
    </citation>
    <scope>NUCLEOTIDE SEQUENCE [LARGE SCALE GENOMIC DNA]</scope>
    <source>
        <strain evidence="7">MED-G55</strain>
    </source>
</reference>
<accession>A0A368E2Q8</accession>
<dbReference type="GO" id="GO:0005829">
    <property type="term" value="C:cytosol"/>
    <property type="evidence" value="ECO:0007669"/>
    <property type="project" value="TreeGrafter"/>
</dbReference>
<dbReference type="PIRSF" id="PIRSF003078">
    <property type="entry name" value="GidB"/>
    <property type="match status" value="1"/>
</dbReference>
<feature type="binding site" evidence="6">
    <location>
        <position position="83"/>
    </location>
    <ligand>
        <name>S-adenosyl-L-methionine</name>
        <dbReference type="ChEBI" id="CHEBI:59789"/>
    </ligand>
</feature>
<dbReference type="Pfam" id="PF02527">
    <property type="entry name" value="GidB"/>
    <property type="match status" value="1"/>
</dbReference>
<keyword evidence="3 6" id="KW-0489">Methyltransferase</keyword>
<evidence type="ECO:0000256" key="2">
    <source>
        <dbReference type="ARBA" id="ARBA00022552"/>
    </source>
</evidence>
<keyword evidence="2 6" id="KW-0698">rRNA processing</keyword>
<proteinExistence type="inferred from homology"/>
<gene>
    <name evidence="6 7" type="primary">rsmG</name>
    <name evidence="7" type="ORF">DBW69_00145</name>
</gene>
<keyword evidence="5 6" id="KW-0949">S-adenosyl-L-methionine</keyword>
<keyword evidence="4 6" id="KW-0808">Transferase</keyword>
<dbReference type="EMBL" id="QOQF01000001">
    <property type="protein sequence ID" value="RCL78388.1"/>
    <property type="molecule type" value="Genomic_DNA"/>
</dbReference>
<evidence type="ECO:0000256" key="3">
    <source>
        <dbReference type="ARBA" id="ARBA00022603"/>
    </source>
</evidence>
<keyword evidence="1 6" id="KW-0963">Cytoplasm</keyword>
<dbReference type="InterPro" id="IPR003682">
    <property type="entry name" value="rRNA_ssu_MeTfrase_G"/>
</dbReference>
<dbReference type="PANTHER" id="PTHR31760">
    <property type="entry name" value="S-ADENOSYL-L-METHIONINE-DEPENDENT METHYLTRANSFERASES SUPERFAMILY PROTEIN"/>
    <property type="match status" value="1"/>
</dbReference>
<dbReference type="AlphaFoldDB" id="A0A368E2Q8"/>
<comment type="function">
    <text evidence="6">Specifically methylates the N7 position of guanine in position 527 of 16S rRNA.</text>
</comment>
<dbReference type="Gene3D" id="3.40.50.150">
    <property type="entry name" value="Vaccinia Virus protein VP39"/>
    <property type="match status" value="1"/>
</dbReference>
<name>A0A368E2Q8_9PROT</name>
<comment type="similarity">
    <text evidence="6">Belongs to the methyltransferase superfamily. RNA methyltransferase RsmG family.</text>
</comment>